<proteinExistence type="predicted"/>
<dbReference type="AlphaFoldDB" id="A0A3D8P633"/>
<sequence>MTKLSAVFALLEAAGYKLRPVPGTKWYEVSGPEGWVVLVKEKDLVMAFDTDEPERFWEWFRRLEPSGEEKGRLDCAIPATL</sequence>
<dbReference type="OrthoDB" id="1727802at2"/>
<evidence type="ECO:0000313" key="2">
    <source>
        <dbReference type="Proteomes" id="UP000256329"/>
    </source>
</evidence>
<dbReference type="EMBL" id="QSLN01000002">
    <property type="protein sequence ID" value="RDV84202.1"/>
    <property type="molecule type" value="Genomic_DNA"/>
</dbReference>
<evidence type="ECO:0000313" key="1">
    <source>
        <dbReference type="EMBL" id="RDV84202.1"/>
    </source>
</evidence>
<dbReference type="RefSeq" id="WP_115791945.1">
    <property type="nucleotide sequence ID" value="NZ_QSLN01000002.1"/>
</dbReference>
<comment type="caution">
    <text evidence="1">The sequence shown here is derived from an EMBL/GenBank/DDBJ whole genome shotgun (WGS) entry which is preliminary data.</text>
</comment>
<name>A0A3D8P633_9THEO</name>
<dbReference type="Proteomes" id="UP000256329">
    <property type="component" value="Unassembled WGS sequence"/>
</dbReference>
<reference evidence="1 2" key="1">
    <citation type="submission" date="2018-08" db="EMBL/GenBank/DDBJ databases">
        <title>Form III RuBisCO-mediated autotrophy in Thermodesulfobium bacteria.</title>
        <authorList>
            <person name="Toshchakov S.V."/>
            <person name="Kublanov I.V."/>
            <person name="Frolov E."/>
            <person name="Bonch-Osmolovskaya E.A."/>
            <person name="Tourova T.P."/>
            <person name="Chernych N.A."/>
            <person name="Lebedinsky A.V."/>
        </authorList>
    </citation>
    <scope>NUCLEOTIDE SEQUENCE [LARGE SCALE GENOMIC DNA]</scope>
    <source>
        <strain evidence="1 2">SR</strain>
    </source>
</reference>
<organism evidence="1 2">
    <name type="scientific">Ammonifex thiophilus</name>
    <dbReference type="NCBI Taxonomy" id="444093"/>
    <lineage>
        <taxon>Bacteria</taxon>
        <taxon>Bacillati</taxon>
        <taxon>Bacillota</taxon>
        <taxon>Clostridia</taxon>
        <taxon>Thermoanaerobacterales</taxon>
        <taxon>Thermoanaerobacteraceae</taxon>
        <taxon>Ammonifex</taxon>
    </lineage>
</organism>
<protein>
    <submittedName>
        <fullName evidence="1">Uncharacterized protein</fullName>
    </submittedName>
</protein>
<gene>
    <name evidence="1" type="ORF">DXX99_02505</name>
</gene>
<accession>A0A3D8P633</accession>
<keyword evidence="2" id="KW-1185">Reference proteome</keyword>